<evidence type="ECO:0000256" key="2">
    <source>
        <dbReference type="ARBA" id="ARBA00022676"/>
    </source>
</evidence>
<evidence type="ECO:0000256" key="5">
    <source>
        <dbReference type="RuleBase" id="RU362057"/>
    </source>
</evidence>
<dbReference type="EC" id="2.4.1.-" evidence="5"/>
<dbReference type="PANTHER" id="PTHR48047">
    <property type="entry name" value="GLYCOSYLTRANSFERASE"/>
    <property type="match status" value="1"/>
</dbReference>
<sequence>MASHSDQQLHFLVVPLMSQSQLLPMTDFAKLLAERGLTVTIITTPLNAIRFKPTINRAKKANLKIQLIPLQFPCQAAGLPQGCENMDSLTSPDSVKQFFAASCMLQEPLEKLIENLVPRPSCIICTNALPWTSDVARKFKIPRFVFHAISCFTLLCSHKIYSNHVHERVTSDSESFLVPDMPHRIEFTKAQLPEMMRRNSDGLKGIIDKINEATLSAEGVLVNSFEELEPRYVEGYKKVIKKTWCIGPVSLCNKETSDKFDRGNKASIDEHHCLNWLDSMKTSSVIYACFGSLCHISPPQLIEIGLGLEASNRPFIWIIRGGDYSVEIEKWLAKEGFEERTKKRGLLIRGWAPQVLILSHPAVGGFLTHCGWNSIMEGVCAGVPMITWPMFAEQFYNEKFVVHVLRIGLRIGVQVGMQWGEVEVLVKREQVNKAIEQVMEEGDEGEERRKRARELAGMAKRAIEKGGSSYLNMTLLIQHVMQQVTHKGSTRP</sequence>
<dbReference type="FunFam" id="3.40.50.2000:FF:000047">
    <property type="entry name" value="Glycosyltransferase"/>
    <property type="match status" value="1"/>
</dbReference>
<evidence type="ECO:0000256" key="1">
    <source>
        <dbReference type="ARBA" id="ARBA00009995"/>
    </source>
</evidence>
<evidence type="ECO:0000313" key="8">
    <source>
        <dbReference type="EMBL" id="MPA51160.1"/>
    </source>
</evidence>
<proteinExistence type="inferred from homology"/>
<keyword evidence="2 4" id="KW-0328">Glycosyltransferase</keyword>
<dbReference type="InterPro" id="IPR035595">
    <property type="entry name" value="UDP_glycos_trans_CS"/>
</dbReference>
<dbReference type="Pfam" id="PF26168">
    <property type="entry name" value="Glyco_transf_N"/>
    <property type="match status" value="1"/>
</dbReference>
<dbReference type="SUPFAM" id="SSF53756">
    <property type="entry name" value="UDP-Glycosyltransferase/glycogen phosphorylase"/>
    <property type="match status" value="1"/>
</dbReference>
<comment type="similarity">
    <text evidence="1 4">Belongs to the UDP-glycosyltransferase family.</text>
</comment>
<dbReference type="InterPro" id="IPR058980">
    <property type="entry name" value="Glyco_transf_N"/>
</dbReference>
<dbReference type="PROSITE" id="PS00375">
    <property type="entry name" value="UDPGT"/>
    <property type="match status" value="1"/>
</dbReference>
<dbReference type="CDD" id="cd03784">
    <property type="entry name" value="GT1_Gtf-like"/>
    <property type="match status" value="1"/>
</dbReference>
<dbReference type="PANTHER" id="PTHR48047:SF182">
    <property type="entry name" value="GLYCOSYLTRANSFERASE"/>
    <property type="match status" value="1"/>
</dbReference>
<organism evidence="7">
    <name type="scientific">Davidia involucrata</name>
    <name type="common">Dove tree</name>
    <dbReference type="NCBI Taxonomy" id="16924"/>
    <lineage>
        <taxon>Eukaryota</taxon>
        <taxon>Viridiplantae</taxon>
        <taxon>Streptophyta</taxon>
        <taxon>Embryophyta</taxon>
        <taxon>Tracheophyta</taxon>
        <taxon>Spermatophyta</taxon>
        <taxon>Magnoliopsida</taxon>
        <taxon>eudicotyledons</taxon>
        <taxon>Gunneridae</taxon>
        <taxon>Pentapetalae</taxon>
        <taxon>asterids</taxon>
        <taxon>Cornales</taxon>
        <taxon>Nyssaceae</taxon>
        <taxon>Davidia</taxon>
    </lineage>
</organism>
<dbReference type="EMBL" id="GHES01020599">
    <property type="protein sequence ID" value="MPA51158.1"/>
    <property type="molecule type" value="Transcribed_RNA"/>
</dbReference>
<gene>
    <name evidence="7" type="ORF">Din_020599</name>
    <name evidence="8" type="ORF">Din_020601</name>
</gene>
<protein>
    <recommendedName>
        <fullName evidence="5">Glycosyltransferase</fullName>
        <ecNumber evidence="5">2.4.1.-</ecNumber>
    </recommendedName>
</protein>
<dbReference type="FunFam" id="3.40.50.2000:FF:000071">
    <property type="entry name" value="Glycosyltransferase"/>
    <property type="match status" value="1"/>
</dbReference>
<dbReference type="EMBL" id="GHES01020601">
    <property type="protein sequence ID" value="MPA51160.1"/>
    <property type="molecule type" value="Transcribed_RNA"/>
</dbReference>
<reference evidence="7" key="1">
    <citation type="submission" date="2019-08" db="EMBL/GenBank/DDBJ databases">
        <title>Reference gene set and small RNA set construction with multiple tissues from Davidia involucrata Baill.</title>
        <authorList>
            <person name="Yang H."/>
            <person name="Zhou C."/>
            <person name="Li G."/>
            <person name="Wang J."/>
            <person name="Gao P."/>
            <person name="Wang M."/>
            <person name="Wang R."/>
            <person name="Zhao Y."/>
        </authorList>
    </citation>
    <scope>NUCLEOTIDE SEQUENCE</scope>
    <source>
        <tissue evidence="7">Mixed with DoveR01_LX</tissue>
    </source>
</reference>
<feature type="domain" description="Glycosyltransferase N-terminal" evidence="6">
    <location>
        <begin position="11"/>
        <end position="249"/>
    </location>
</feature>
<evidence type="ECO:0000256" key="3">
    <source>
        <dbReference type="ARBA" id="ARBA00022679"/>
    </source>
</evidence>
<dbReference type="AlphaFoldDB" id="A0A5B7A5J7"/>
<evidence type="ECO:0000259" key="6">
    <source>
        <dbReference type="Pfam" id="PF26168"/>
    </source>
</evidence>
<dbReference type="Pfam" id="PF00201">
    <property type="entry name" value="UDPGT"/>
    <property type="match status" value="1"/>
</dbReference>
<name>A0A5B7A5J7_DAVIN</name>
<keyword evidence="3 4" id="KW-0808">Transferase</keyword>
<evidence type="ECO:0000313" key="7">
    <source>
        <dbReference type="EMBL" id="MPA51158.1"/>
    </source>
</evidence>
<evidence type="ECO:0000256" key="4">
    <source>
        <dbReference type="RuleBase" id="RU003718"/>
    </source>
</evidence>
<dbReference type="InterPro" id="IPR002213">
    <property type="entry name" value="UDP_glucos_trans"/>
</dbReference>
<accession>A0A5B7A5J7</accession>
<dbReference type="Gene3D" id="3.40.50.2000">
    <property type="entry name" value="Glycogen Phosphorylase B"/>
    <property type="match status" value="2"/>
</dbReference>
<dbReference type="GO" id="GO:0035251">
    <property type="term" value="F:UDP-glucosyltransferase activity"/>
    <property type="evidence" value="ECO:0007669"/>
    <property type="project" value="TreeGrafter"/>
</dbReference>